<proteinExistence type="predicted"/>
<keyword evidence="1" id="KW-0133">Cell shape</keyword>
<feature type="compositionally biased region" description="Basic and acidic residues" evidence="4">
    <location>
        <begin position="103"/>
        <end position="116"/>
    </location>
</feature>
<dbReference type="PROSITE" id="PS51061">
    <property type="entry name" value="R3H"/>
    <property type="match status" value="1"/>
</dbReference>
<dbReference type="Gene3D" id="3.30.300.20">
    <property type="match status" value="1"/>
</dbReference>
<dbReference type="Gene3D" id="3.30.30.80">
    <property type="entry name" value="probable RNA-binding protein from clostridium symbiosum atcc 14940"/>
    <property type="match status" value="1"/>
</dbReference>
<dbReference type="AlphaFoldDB" id="A0A6J6S165"/>
<evidence type="ECO:0000256" key="1">
    <source>
        <dbReference type="ARBA" id="ARBA00022960"/>
    </source>
</evidence>
<dbReference type="CDD" id="cd02414">
    <property type="entry name" value="KH-II_Jag"/>
    <property type="match status" value="1"/>
</dbReference>
<dbReference type="InterPro" id="IPR001374">
    <property type="entry name" value="R3H_dom"/>
</dbReference>
<evidence type="ECO:0000256" key="2">
    <source>
        <dbReference type="ARBA" id="ARBA00023186"/>
    </source>
</evidence>
<dbReference type="InterPro" id="IPR038247">
    <property type="entry name" value="Jag_N_dom_sf"/>
</dbReference>
<dbReference type="InterPro" id="IPR036867">
    <property type="entry name" value="R3H_dom_sf"/>
</dbReference>
<dbReference type="Gene3D" id="3.30.1370.50">
    <property type="entry name" value="R3H-like domain"/>
    <property type="match status" value="1"/>
</dbReference>
<organism evidence="6">
    <name type="scientific">freshwater metagenome</name>
    <dbReference type="NCBI Taxonomy" id="449393"/>
    <lineage>
        <taxon>unclassified sequences</taxon>
        <taxon>metagenomes</taxon>
        <taxon>ecological metagenomes</taxon>
    </lineage>
</organism>
<dbReference type="InterPro" id="IPR015946">
    <property type="entry name" value="KH_dom-like_a/b"/>
</dbReference>
<evidence type="ECO:0000256" key="3">
    <source>
        <dbReference type="ARBA" id="ARBA00023316"/>
    </source>
</evidence>
<dbReference type="SMART" id="SM01245">
    <property type="entry name" value="Jag_N"/>
    <property type="match status" value="1"/>
</dbReference>
<dbReference type="GO" id="GO:0071555">
    <property type="term" value="P:cell wall organization"/>
    <property type="evidence" value="ECO:0007669"/>
    <property type="project" value="UniProtKB-KW"/>
</dbReference>
<evidence type="ECO:0000259" key="5">
    <source>
        <dbReference type="PROSITE" id="PS51061"/>
    </source>
</evidence>
<feature type="compositionally biased region" description="Basic residues" evidence="4">
    <location>
        <begin position="52"/>
        <end position="70"/>
    </location>
</feature>
<feature type="region of interest" description="Disordered" evidence="4">
    <location>
        <begin position="35"/>
        <end position="118"/>
    </location>
</feature>
<evidence type="ECO:0000313" key="6">
    <source>
        <dbReference type="EMBL" id="CAB4728680.1"/>
    </source>
</evidence>
<dbReference type="Pfam" id="PF01424">
    <property type="entry name" value="R3H"/>
    <property type="match status" value="1"/>
</dbReference>
<dbReference type="PANTHER" id="PTHR35800">
    <property type="entry name" value="PROTEIN JAG"/>
    <property type="match status" value="1"/>
</dbReference>
<dbReference type="SUPFAM" id="SSF82708">
    <property type="entry name" value="R3H domain"/>
    <property type="match status" value="1"/>
</dbReference>
<reference evidence="6" key="1">
    <citation type="submission" date="2020-05" db="EMBL/GenBank/DDBJ databases">
        <authorList>
            <person name="Chiriac C."/>
            <person name="Salcher M."/>
            <person name="Ghai R."/>
            <person name="Kavagutti S V."/>
        </authorList>
    </citation>
    <scope>NUCLEOTIDE SEQUENCE</scope>
</reference>
<keyword evidence="2" id="KW-0143">Chaperone</keyword>
<keyword evidence="3" id="KW-0961">Cell wall biogenesis/degradation</keyword>
<dbReference type="EMBL" id="CAEZYU010000004">
    <property type="protein sequence ID" value="CAB4728680.1"/>
    <property type="molecule type" value="Genomic_DNA"/>
</dbReference>
<feature type="domain" description="R3H" evidence="5">
    <location>
        <begin position="203"/>
        <end position="267"/>
    </location>
</feature>
<dbReference type="GO" id="GO:0003723">
    <property type="term" value="F:RNA binding"/>
    <property type="evidence" value="ECO:0007669"/>
    <property type="project" value="InterPro"/>
</dbReference>
<protein>
    <submittedName>
        <fullName evidence="6">Unannotated protein</fullName>
    </submittedName>
</protein>
<evidence type="ECO:0000256" key="4">
    <source>
        <dbReference type="SAM" id="MobiDB-lite"/>
    </source>
</evidence>
<dbReference type="InterPro" id="IPR032782">
    <property type="entry name" value="KhpB_N"/>
</dbReference>
<dbReference type="PANTHER" id="PTHR35800:SF1">
    <property type="entry name" value="RNA-BINDING PROTEIN KHPB"/>
    <property type="match status" value="1"/>
</dbReference>
<gene>
    <name evidence="6" type="ORF">UFOPK2766_00165</name>
</gene>
<sequence>MEWVETTGKTVEEAKELALDQLGVDQEDAEFELLEEPKTGLFGRPRGDARVRARILPKSPRAKVERKRRPKKEDGGSAAAAEAPDRQSTSSNEANVSRGTSPSRERAEPRRNKEPMDPAEQCTVVEEFLTGLAESFGFSATATAVFEDEDLRVNLTGENLGVMVGPRLVTLEAIQEITRNTLQRQAAGREYGRVTVDIEGIRDRRKQALTTFVTEQAATVTSGTTVVFEVMSSADRKQVHDVASEIDGISSVSEGEDPRRRVVLKSV</sequence>
<dbReference type="InterPro" id="IPR038008">
    <property type="entry name" value="Jag_KH"/>
</dbReference>
<dbReference type="InterPro" id="IPR039247">
    <property type="entry name" value="KhpB"/>
</dbReference>
<feature type="compositionally biased region" description="Polar residues" evidence="4">
    <location>
        <begin position="86"/>
        <end position="102"/>
    </location>
</feature>
<dbReference type="SMART" id="SM00393">
    <property type="entry name" value="R3H"/>
    <property type="match status" value="1"/>
</dbReference>
<name>A0A6J6S165_9ZZZZ</name>
<dbReference type="GO" id="GO:0008360">
    <property type="term" value="P:regulation of cell shape"/>
    <property type="evidence" value="ECO:0007669"/>
    <property type="project" value="UniProtKB-KW"/>
</dbReference>
<accession>A0A6J6S165</accession>
<dbReference type="Pfam" id="PF14804">
    <property type="entry name" value="Jag_N"/>
    <property type="match status" value="1"/>
</dbReference>